<dbReference type="InterPro" id="IPR001247">
    <property type="entry name" value="ExoRNase_PH_dom1"/>
</dbReference>
<comment type="caution">
    <text evidence="11">The sequence shown here is derived from an EMBL/GenBank/DDBJ whole genome shotgun (WGS) entry which is preliminary data.</text>
</comment>
<feature type="compositionally biased region" description="Basic and acidic residues" evidence="8">
    <location>
        <begin position="372"/>
        <end position="382"/>
    </location>
</feature>
<dbReference type="GO" id="GO:0034476">
    <property type="term" value="P:U5 snRNA 3'-end processing"/>
    <property type="evidence" value="ECO:0007669"/>
    <property type="project" value="TreeGrafter"/>
</dbReference>
<dbReference type="InterPro" id="IPR050590">
    <property type="entry name" value="Exosome_comp_Rrp42_subfam"/>
</dbReference>
<feature type="domain" description="Exoribonuclease phosphorolytic" evidence="9">
    <location>
        <begin position="33"/>
        <end position="165"/>
    </location>
</feature>
<evidence type="ECO:0000256" key="6">
    <source>
        <dbReference type="ARBA" id="ARBA00023242"/>
    </source>
</evidence>
<dbReference type="GO" id="GO:0034473">
    <property type="term" value="P:U1 snRNA 3'-end processing"/>
    <property type="evidence" value="ECO:0007669"/>
    <property type="project" value="TreeGrafter"/>
</dbReference>
<dbReference type="PANTHER" id="PTHR11097">
    <property type="entry name" value="EXOSOME COMPLEX EXONUCLEASE RIBOSOMAL RNA PROCESSING PROTEIN"/>
    <property type="match status" value="1"/>
</dbReference>
<protein>
    <recommendedName>
        <fullName evidence="7">Protein ECERIFERUM 7</fullName>
    </recommendedName>
</protein>
<dbReference type="GO" id="GO:0035925">
    <property type="term" value="F:mRNA 3'-UTR AU-rich region binding"/>
    <property type="evidence" value="ECO:0007669"/>
    <property type="project" value="TreeGrafter"/>
</dbReference>
<keyword evidence="6" id="KW-0539">Nucleus</keyword>
<accession>A0A5J9V327</accession>
<name>A0A5J9V327_9POAL</name>
<dbReference type="InterPro" id="IPR020568">
    <property type="entry name" value="Ribosomal_Su5_D2-typ_SF"/>
</dbReference>
<dbReference type="InterPro" id="IPR027408">
    <property type="entry name" value="PNPase/RNase_PH_dom_sf"/>
</dbReference>
<dbReference type="InterPro" id="IPR015847">
    <property type="entry name" value="ExoRNase_PH_dom2"/>
</dbReference>
<evidence type="ECO:0000256" key="8">
    <source>
        <dbReference type="SAM" id="MobiDB-lite"/>
    </source>
</evidence>
<dbReference type="GO" id="GO:0071028">
    <property type="term" value="P:nuclear mRNA surveillance"/>
    <property type="evidence" value="ECO:0007669"/>
    <property type="project" value="TreeGrafter"/>
</dbReference>
<dbReference type="OrthoDB" id="10264038at2759"/>
<dbReference type="GO" id="GO:0016075">
    <property type="term" value="P:rRNA catabolic process"/>
    <property type="evidence" value="ECO:0007669"/>
    <property type="project" value="TreeGrafter"/>
</dbReference>
<dbReference type="Gramene" id="TVU29750">
    <property type="protein sequence ID" value="TVU29750"/>
    <property type="gene ID" value="EJB05_21334"/>
</dbReference>
<evidence type="ECO:0000313" key="11">
    <source>
        <dbReference type="EMBL" id="TVU29750.1"/>
    </source>
</evidence>
<dbReference type="GO" id="GO:0071035">
    <property type="term" value="P:nuclear polyadenylation-dependent rRNA catabolic process"/>
    <property type="evidence" value="ECO:0007669"/>
    <property type="project" value="TreeGrafter"/>
</dbReference>
<dbReference type="Pfam" id="PF01138">
    <property type="entry name" value="RNase_PH"/>
    <property type="match status" value="1"/>
</dbReference>
<evidence type="ECO:0000313" key="12">
    <source>
        <dbReference type="EMBL" id="TVU29770.1"/>
    </source>
</evidence>
<dbReference type="CDD" id="cd11368">
    <property type="entry name" value="RNase_PH_RRP45"/>
    <property type="match status" value="1"/>
</dbReference>
<evidence type="ECO:0000259" key="9">
    <source>
        <dbReference type="Pfam" id="PF01138"/>
    </source>
</evidence>
<organism evidence="11 13">
    <name type="scientific">Eragrostis curvula</name>
    <name type="common">weeping love grass</name>
    <dbReference type="NCBI Taxonomy" id="38414"/>
    <lineage>
        <taxon>Eukaryota</taxon>
        <taxon>Viridiplantae</taxon>
        <taxon>Streptophyta</taxon>
        <taxon>Embryophyta</taxon>
        <taxon>Tracheophyta</taxon>
        <taxon>Spermatophyta</taxon>
        <taxon>Magnoliopsida</taxon>
        <taxon>Liliopsida</taxon>
        <taxon>Poales</taxon>
        <taxon>Poaceae</taxon>
        <taxon>PACMAD clade</taxon>
        <taxon>Chloridoideae</taxon>
        <taxon>Eragrostideae</taxon>
        <taxon>Eragrostidinae</taxon>
        <taxon>Eragrostis</taxon>
    </lineage>
</organism>
<dbReference type="Proteomes" id="UP000324897">
    <property type="component" value="Chromosome 1"/>
</dbReference>
<dbReference type="SUPFAM" id="SSF55666">
    <property type="entry name" value="Ribonuclease PH domain 2-like"/>
    <property type="match status" value="1"/>
</dbReference>
<dbReference type="InterPro" id="IPR036345">
    <property type="entry name" value="ExoRNase_PH_dom2_sf"/>
</dbReference>
<evidence type="ECO:0000259" key="10">
    <source>
        <dbReference type="Pfam" id="PF03725"/>
    </source>
</evidence>
<dbReference type="GO" id="GO:0034475">
    <property type="term" value="P:U4 snRNA 3'-end processing"/>
    <property type="evidence" value="ECO:0007669"/>
    <property type="project" value="TreeGrafter"/>
</dbReference>
<evidence type="ECO:0000256" key="4">
    <source>
        <dbReference type="ARBA" id="ARBA00022490"/>
    </source>
</evidence>
<dbReference type="PANTHER" id="PTHR11097:SF14">
    <property type="entry name" value="EXOSOME COMPLEX COMPONENT RRP45"/>
    <property type="match status" value="1"/>
</dbReference>
<dbReference type="SUPFAM" id="SSF54211">
    <property type="entry name" value="Ribosomal protein S5 domain 2-like"/>
    <property type="match status" value="1"/>
</dbReference>
<dbReference type="GO" id="GO:0000467">
    <property type="term" value="P:exonucleolytic trimming to generate mature 3'-end of 5.8S rRNA from tricistronic rRNA transcript (SSU-rRNA, 5.8S rRNA, LSU-rRNA)"/>
    <property type="evidence" value="ECO:0007669"/>
    <property type="project" value="TreeGrafter"/>
</dbReference>
<evidence type="ECO:0000256" key="3">
    <source>
        <dbReference type="ARBA" id="ARBA00006678"/>
    </source>
</evidence>
<comment type="similarity">
    <text evidence="3">Belongs to the RNase PH family.</text>
</comment>
<reference evidence="11 13" key="1">
    <citation type="journal article" date="2019" name="Sci. Rep.">
        <title>A high-quality genome of Eragrostis curvula grass provides insights into Poaceae evolution and supports new strategies to enhance forage quality.</title>
        <authorList>
            <person name="Carballo J."/>
            <person name="Santos B.A.C.M."/>
            <person name="Zappacosta D."/>
            <person name="Garbus I."/>
            <person name="Selva J.P."/>
            <person name="Gallo C.A."/>
            <person name="Diaz A."/>
            <person name="Albertini E."/>
            <person name="Caccamo M."/>
            <person name="Echenique V."/>
        </authorList>
    </citation>
    <scope>NUCLEOTIDE SEQUENCE [LARGE SCALE GENOMIC DNA]</scope>
    <source>
        <strain evidence="13">cv. Victoria</strain>
        <tissue evidence="11">Leaf</tissue>
    </source>
</reference>
<dbReference type="Gene3D" id="3.30.230.70">
    <property type="entry name" value="GHMP Kinase, N-terminal domain"/>
    <property type="match status" value="1"/>
</dbReference>
<feature type="region of interest" description="Disordered" evidence="8">
    <location>
        <begin position="335"/>
        <end position="395"/>
    </location>
</feature>
<evidence type="ECO:0000256" key="5">
    <source>
        <dbReference type="ARBA" id="ARBA00022884"/>
    </source>
</evidence>
<feature type="domain" description="Exoribonuclease phosphorolytic" evidence="10">
    <location>
        <begin position="194"/>
        <end position="260"/>
    </location>
</feature>
<gene>
    <name evidence="11" type="ORF">EJB05_21334</name>
    <name evidence="12" type="ORF">EJB05_21355</name>
</gene>
<keyword evidence="5" id="KW-0694">RNA-binding</keyword>
<dbReference type="GO" id="GO:0000176">
    <property type="term" value="C:nuclear exosome (RNase complex)"/>
    <property type="evidence" value="ECO:0007669"/>
    <property type="project" value="TreeGrafter"/>
</dbReference>
<dbReference type="GO" id="GO:0071038">
    <property type="term" value="P:TRAMP-dependent tRNA surveillance pathway"/>
    <property type="evidence" value="ECO:0007669"/>
    <property type="project" value="TreeGrafter"/>
</dbReference>
<dbReference type="EMBL" id="RWGY01000011">
    <property type="protein sequence ID" value="TVU29750.1"/>
    <property type="molecule type" value="Genomic_DNA"/>
</dbReference>
<feature type="compositionally biased region" description="Basic residues" evidence="8">
    <location>
        <begin position="383"/>
        <end position="395"/>
    </location>
</feature>
<dbReference type="Gramene" id="TVU29770">
    <property type="protein sequence ID" value="TVU29770"/>
    <property type="gene ID" value="EJB05_21355"/>
</dbReference>
<dbReference type="Pfam" id="PF03725">
    <property type="entry name" value="RNase_PH_C"/>
    <property type="match status" value="1"/>
</dbReference>
<dbReference type="AlphaFoldDB" id="A0A5J9V327"/>
<evidence type="ECO:0000256" key="1">
    <source>
        <dbReference type="ARBA" id="ARBA00004123"/>
    </source>
</evidence>
<proteinExistence type="inferred from homology"/>
<comment type="subcellular location">
    <subcellularLocation>
        <location evidence="2">Cytoplasm</location>
    </subcellularLocation>
    <subcellularLocation>
        <location evidence="1">Nucleus</location>
    </subcellularLocation>
</comment>
<keyword evidence="13" id="KW-1185">Reference proteome</keyword>
<dbReference type="EMBL" id="RWGY01000011">
    <property type="protein sequence ID" value="TVU29770.1"/>
    <property type="molecule type" value="Genomic_DNA"/>
</dbReference>
<evidence type="ECO:0000313" key="13">
    <source>
        <dbReference type="Proteomes" id="UP000324897"/>
    </source>
</evidence>
<dbReference type="GO" id="GO:0000177">
    <property type="term" value="C:cytoplasmic exosome (RNase complex)"/>
    <property type="evidence" value="ECO:0007669"/>
    <property type="project" value="TreeGrafter"/>
</dbReference>
<sequence>MEHLRWRPTVNERDFIEQALQSDLRVDGRRSFDFRRLEISFGREDGSSEVQLGETRVMGYVTAQLVQPYRDRPNEGTLAIFTEFSPMADPAFEPGRPGESAIELGRVIDRGLRESRAVDMESLCVVAGKYVWSVRVDLHILDNGGNLIDAANIAALSALSTFRRPECTVGGEDGQQVTVHDPEVRDPLPLTIHHLPIAVTFAYFGEGNIVVVDPTYKEEAVMGGRMTATVNSNGDVCAIQKAGGEGVMSSVIMQCLRIASVKAADVTSKIKTAVEKYATEKALKKVKRLPVSVSKKTNVLDVTMEDKGDDESGGQSVKILGDVQHISKDPSIAIEANDGEDAKPMLTEPNEEVKTTSSSGPAEESDGAQEIRSPKSLKDAVKPKHRRKKKKGDRS</sequence>
<keyword evidence="4" id="KW-0963">Cytoplasm</keyword>
<dbReference type="FunFam" id="3.30.230.70:FF:000007">
    <property type="entry name" value="Exosome complex component RRP45B"/>
    <property type="match status" value="1"/>
</dbReference>
<evidence type="ECO:0000256" key="2">
    <source>
        <dbReference type="ARBA" id="ARBA00004496"/>
    </source>
</evidence>
<dbReference type="InterPro" id="IPR033100">
    <property type="entry name" value="Rrp45"/>
</dbReference>
<evidence type="ECO:0000256" key="7">
    <source>
        <dbReference type="ARBA" id="ARBA00079975"/>
    </source>
</evidence>